<dbReference type="InterPro" id="IPR017508">
    <property type="entry name" value="HipA_N1"/>
</dbReference>
<protein>
    <submittedName>
        <fullName evidence="2">HIPA PROTEIN</fullName>
    </submittedName>
</protein>
<feature type="domain" description="HipA N-terminal subdomain 1" evidence="1">
    <location>
        <begin position="12"/>
        <end position="51"/>
    </location>
</feature>
<reference evidence="2" key="1">
    <citation type="submission" date="2020-01" db="EMBL/GenBank/DDBJ databases">
        <authorList>
            <person name="Meier V. D."/>
            <person name="Meier V D."/>
        </authorList>
    </citation>
    <scope>NUCLEOTIDE SEQUENCE</scope>
    <source>
        <strain evidence="2">HLG_WM_MAG_06</strain>
    </source>
</reference>
<organism evidence="2">
    <name type="scientific">uncultured Sulfurovum sp</name>
    <dbReference type="NCBI Taxonomy" id="269237"/>
    <lineage>
        <taxon>Bacteria</taxon>
        <taxon>Pseudomonadati</taxon>
        <taxon>Campylobacterota</taxon>
        <taxon>Epsilonproteobacteria</taxon>
        <taxon>Campylobacterales</taxon>
        <taxon>Sulfurovaceae</taxon>
        <taxon>Sulfurovum</taxon>
        <taxon>environmental samples</taxon>
    </lineage>
</organism>
<accession>A0A6S6STN4</accession>
<dbReference type="EMBL" id="CACVAP010000064">
    <property type="protein sequence ID" value="CAA6811939.1"/>
    <property type="molecule type" value="Genomic_DNA"/>
</dbReference>
<evidence type="ECO:0000259" key="1">
    <source>
        <dbReference type="Pfam" id="PF13657"/>
    </source>
</evidence>
<evidence type="ECO:0000313" key="2">
    <source>
        <dbReference type="EMBL" id="CAA6811939.1"/>
    </source>
</evidence>
<proteinExistence type="predicted"/>
<name>A0A6S6STN4_9BACT</name>
<dbReference type="Pfam" id="PF13657">
    <property type="entry name" value="Couple_hipA"/>
    <property type="match status" value="1"/>
</dbReference>
<dbReference type="AlphaFoldDB" id="A0A6S6STN4"/>
<gene>
    <name evidence="2" type="ORF">HELGO_WM18440</name>
</gene>
<sequence length="67" mass="7743">MNTITIHLTQSKKQKLGTLAQKNKKIYFEYDKEFLKTGIEISPYKLPLKAGLQRCDDDTFTGIFLSM</sequence>